<keyword evidence="3" id="KW-0813">Transport</keyword>
<accession>A0A0X8NSI5</accession>
<dbReference type="Pfam" id="PF00119">
    <property type="entry name" value="ATP-synt_A"/>
    <property type="match status" value="1"/>
</dbReference>
<sequence>MMTNLFSAFDPSTSTNWSVNWTSLLFIMLYPPTMWVIPSRYTITFMILQKMLYNEFSMLMKNSKGMKIMFMALFNIIMINNIMGLIPYTFTMTSHMMFSMSMSLPLWITLMMFGWIKKTNHMFSHMIPASTPTPLMPIMVCIESISNIIRPWSLAMRLSANMIAGHLIMSLLGNSSMNKSTSLSILMWLMMLLMMFEMMVAIIQAYVFSILSILYSSEVN</sequence>
<name>A0A0X8NSI5_9HEMI</name>
<evidence type="ECO:0000256" key="4">
    <source>
        <dbReference type="ARBA" id="ARBA00022547"/>
    </source>
</evidence>
<dbReference type="InterPro" id="IPR035908">
    <property type="entry name" value="F0_ATP_A_sf"/>
</dbReference>
<keyword evidence="8" id="KW-0406">Ion transport</keyword>
<keyword evidence="10" id="KW-0066">ATP synthesis</keyword>
<dbReference type="NCBIfam" id="TIGR01131">
    <property type="entry name" value="ATP_synt_6_or_A"/>
    <property type="match status" value="1"/>
</dbReference>
<dbReference type="InterPro" id="IPR000568">
    <property type="entry name" value="ATP_synth_F0_asu"/>
</dbReference>
<dbReference type="CDD" id="cd00310">
    <property type="entry name" value="ATP-synt_Fo_a_6"/>
    <property type="match status" value="1"/>
</dbReference>
<evidence type="ECO:0000256" key="2">
    <source>
        <dbReference type="ARBA" id="ARBA00006810"/>
    </source>
</evidence>
<reference evidence="13" key="1">
    <citation type="journal article" date="2015" name="Cladistics">
        <title>Phylogenetic divergences of the true bugs (Insecta: Hemiptera: Heteroptera), with emphasis on the aquatic lineages: the last piece of the aquatic insect jigsaw originated in the Late Permian/Early Triassic.</title>
        <authorList>
            <person name="Wang Y.-H."/>
            <person name="Cui Y."/>
            <person name="Redei D."/>
            <person name="Banar P."/>
            <person name="Xie Q."/>
            <person name="Stys P."/>
            <person name="Damgaard J."/>
            <person name="Chen P.-P."/>
            <person name="Yi W.-B."/>
            <person name="Wang Y."/>
            <person name="Dang K."/>
            <person name="Li C.-R."/>
            <person name="Bu W.-J."/>
        </authorList>
    </citation>
    <scope>NUCLEOTIDE SEQUENCE</scope>
</reference>
<dbReference type="InterPro" id="IPR045083">
    <property type="entry name" value="ATP_synth_F0_asu_bact/mt"/>
</dbReference>
<proteinExistence type="inferred from homology"/>
<dbReference type="SUPFAM" id="SSF81336">
    <property type="entry name" value="F1F0 ATP synthase subunit A"/>
    <property type="match status" value="1"/>
</dbReference>
<comment type="subcellular location">
    <subcellularLocation>
        <location evidence="1">Membrane</location>
        <topology evidence="1">Multi-pass membrane protein</topology>
    </subcellularLocation>
    <subcellularLocation>
        <location evidence="11">Mitochondrion inner membrane</location>
        <topology evidence="11">Multi-pass membrane protein</topology>
    </subcellularLocation>
</comment>
<dbReference type="PROSITE" id="PS00449">
    <property type="entry name" value="ATPASE_A"/>
    <property type="match status" value="1"/>
</dbReference>
<evidence type="ECO:0000256" key="8">
    <source>
        <dbReference type="ARBA" id="ARBA00023065"/>
    </source>
</evidence>
<dbReference type="GO" id="GO:0005743">
    <property type="term" value="C:mitochondrial inner membrane"/>
    <property type="evidence" value="ECO:0007669"/>
    <property type="project" value="UniProtKB-SubCell"/>
</dbReference>
<keyword evidence="7 12" id="KW-1133">Transmembrane helix</keyword>
<keyword evidence="4" id="KW-0138">CF(0)</keyword>
<feature type="transmembrane region" description="Helical" evidence="12">
    <location>
        <begin position="68"/>
        <end position="90"/>
    </location>
</feature>
<evidence type="ECO:0000256" key="1">
    <source>
        <dbReference type="ARBA" id="ARBA00004141"/>
    </source>
</evidence>
<dbReference type="PANTHER" id="PTHR11410:SF0">
    <property type="entry name" value="ATP SYNTHASE SUBUNIT A"/>
    <property type="match status" value="1"/>
</dbReference>
<evidence type="ECO:0000256" key="3">
    <source>
        <dbReference type="ARBA" id="ARBA00022448"/>
    </source>
</evidence>
<evidence type="ECO:0000313" key="13">
    <source>
        <dbReference type="EMBL" id="AEV56613.1"/>
    </source>
</evidence>
<evidence type="ECO:0000256" key="7">
    <source>
        <dbReference type="ARBA" id="ARBA00022989"/>
    </source>
</evidence>
<evidence type="ECO:0000256" key="5">
    <source>
        <dbReference type="ARBA" id="ARBA00022692"/>
    </source>
</evidence>
<feature type="transmembrane region" description="Helical" evidence="12">
    <location>
        <begin position="20"/>
        <end position="48"/>
    </location>
</feature>
<dbReference type="PANTHER" id="PTHR11410">
    <property type="entry name" value="ATP SYNTHASE SUBUNIT A"/>
    <property type="match status" value="1"/>
</dbReference>
<dbReference type="GO" id="GO:0046933">
    <property type="term" value="F:proton-transporting ATP synthase activity, rotational mechanism"/>
    <property type="evidence" value="ECO:0007669"/>
    <property type="project" value="TreeGrafter"/>
</dbReference>
<dbReference type="Gene3D" id="1.20.120.220">
    <property type="entry name" value="ATP synthase, F0 complex, subunit A"/>
    <property type="match status" value="1"/>
</dbReference>
<feature type="transmembrane region" description="Helical" evidence="12">
    <location>
        <begin position="185"/>
        <end position="215"/>
    </location>
</feature>
<gene>
    <name evidence="13" type="primary">ATP6</name>
</gene>
<feature type="transmembrane region" description="Helical" evidence="12">
    <location>
        <begin position="96"/>
        <end position="116"/>
    </location>
</feature>
<dbReference type="InterPro" id="IPR023011">
    <property type="entry name" value="ATP_synth_F0_asu_AS"/>
</dbReference>
<geneLocation type="mitochondrion" evidence="13"/>
<dbReference type="GO" id="GO:0045259">
    <property type="term" value="C:proton-transporting ATP synthase complex"/>
    <property type="evidence" value="ECO:0007669"/>
    <property type="project" value="UniProtKB-KW"/>
</dbReference>
<evidence type="ECO:0000256" key="11">
    <source>
        <dbReference type="RuleBase" id="RU004450"/>
    </source>
</evidence>
<evidence type="ECO:0000256" key="6">
    <source>
        <dbReference type="ARBA" id="ARBA00022781"/>
    </source>
</evidence>
<keyword evidence="6" id="KW-0375">Hydrogen ion transport</keyword>
<dbReference type="EMBL" id="JN989542">
    <property type="protein sequence ID" value="AEV56613.1"/>
    <property type="molecule type" value="Genomic_DNA"/>
</dbReference>
<organism evidence="13">
    <name type="scientific">Kokeshia sp. NKU02</name>
    <dbReference type="NCBI Taxonomy" id="1124182"/>
    <lineage>
        <taxon>Eukaryota</taxon>
        <taxon>Metazoa</taxon>
        <taxon>Ecdysozoa</taxon>
        <taxon>Arthropoda</taxon>
        <taxon>Hexapoda</taxon>
        <taxon>Insecta</taxon>
        <taxon>Pterygota</taxon>
        <taxon>Neoptera</taxon>
        <taxon>Paraneoptera</taxon>
        <taxon>Hemiptera</taxon>
        <taxon>Heteroptera</taxon>
        <taxon>Schizopteridae</taxon>
        <taxon>Kokeshia</taxon>
    </lineage>
</organism>
<evidence type="ECO:0000256" key="10">
    <source>
        <dbReference type="ARBA" id="ARBA00023310"/>
    </source>
</evidence>
<dbReference type="PRINTS" id="PR00123">
    <property type="entry name" value="ATPASEA"/>
</dbReference>
<comment type="similarity">
    <text evidence="2">Belongs to the ATPase A chain family.</text>
</comment>
<protein>
    <recommendedName>
        <fullName evidence="11">ATP synthase subunit a</fullName>
    </recommendedName>
</protein>
<evidence type="ECO:0000256" key="12">
    <source>
        <dbReference type="SAM" id="Phobius"/>
    </source>
</evidence>
<keyword evidence="5 12" id="KW-0812">Transmembrane</keyword>
<evidence type="ECO:0000256" key="9">
    <source>
        <dbReference type="ARBA" id="ARBA00023136"/>
    </source>
</evidence>
<dbReference type="AlphaFoldDB" id="A0A0X8NSI5"/>
<keyword evidence="9 12" id="KW-0472">Membrane</keyword>
<keyword evidence="13" id="KW-0496">Mitochondrion</keyword>